<reference evidence="3" key="1">
    <citation type="journal article" date="2011" name="Genome Res.">
        <title>Phylogeny-wide analysis of social amoeba genomes highlights ancient origins for complex intercellular communication.</title>
        <authorList>
            <person name="Heidel A.J."/>
            <person name="Lawal H.M."/>
            <person name="Felder M."/>
            <person name="Schilde C."/>
            <person name="Helps N.R."/>
            <person name="Tunggal B."/>
            <person name="Rivero F."/>
            <person name="John U."/>
            <person name="Schleicher M."/>
            <person name="Eichinger L."/>
            <person name="Platzer M."/>
            <person name="Noegel A.A."/>
            <person name="Schaap P."/>
            <person name="Gloeckner G."/>
        </authorList>
    </citation>
    <scope>NUCLEOTIDE SEQUENCE [LARGE SCALE GENOMIC DNA]</scope>
    <source>
        <strain evidence="3">SH3</strain>
    </source>
</reference>
<dbReference type="Gene3D" id="2.160.20.20">
    <property type="match status" value="1"/>
</dbReference>
<dbReference type="PROSITE" id="PS51257">
    <property type="entry name" value="PROKAR_LIPOPROTEIN"/>
    <property type="match status" value="1"/>
</dbReference>
<protein>
    <submittedName>
        <fullName evidence="2">Uncharacterized protein</fullName>
    </submittedName>
</protein>
<sequence>MTAFKYSIAIVVLVVLLSCNVEAQRTMQFRTSMNCYRDGCDFNSPSNWVGSVAPSLPTDTAVIDYRGTNPLSGGQVQNIYSKASHLQIGSLTVLSDENSPIVLVELGNVNIAGNLTIGTFVTVQPAKKSTLTVAGNLTILYGGSIYTEYQVTLSVLGYSIFNQSTVQIQPSSYFTSNGAYFLGGQFTLETQSTMALYGNTVINNSQVTTYDYSVVQVDNLLLTNRGSLQVTGNFLATGNVQLSLYSSIQLDFNSSIFIGRGASVTLGELDIQGSLTLSDYIPYTDIIGPGSIAQLILNAQKKGIPSQITAYIGDVDIGNITSTGTPTTADLTFDGTISSIGSTPVSINNAIITVSNSANLNITGSVSLSGPLSQIVIQNRCSFSLYGANLTSPNITTGADSSVELVGASIYTGDLHINGGSSLLVSKSSIIGNVYADSTKVVLGQGVEISGGVYLTTQSSINLAVASLSTSPTSASISTHALELNDGSLSLWVQDPTQLQVGSTYYLVSSVGNILINPTQCAISFTLPNNLSYSFQVTLQNDINYLVFNVESN</sequence>
<keyword evidence="3" id="KW-1185">Reference proteome</keyword>
<dbReference type="InterPro" id="IPR012332">
    <property type="entry name" value="Autotransporter_pectin_lyase_C"/>
</dbReference>
<organism evidence="2 3">
    <name type="scientific">Cavenderia fasciculata</name>
    <name type="common">Slime mold</name>
    <name type="synonym">Dictyostelium fasciculatum</name>
    <dbReference type="NCBI Taxonomy" id="261658"/>
    <lineage>
        <taxon>Eukaryota</taxon>
        <taxon>Amoebozoa</taxon>
        <taxon>Evosea</taxon>
        <taxon>Eumycetozoa</taxon>
        <taxon>Dictyostelia</taxon>
        <taxon>Acytosteliales</taxon>
        <taxon>Cavenderiaceae</taxon>
        <taxon>Cavenderia</taxon>
    </lineage>
</organism>
<feature type="chain" id="PRO_5003313140" evidence="1">
    <location>
        <begin position="24"/>
        <end position="553"/>
    </location>
</feature>
<dbReference type="GeneID" id="14876448"/>
<keyword evidence="1" id="KW-0732">Signal</keyword>
<dbReference type="Proteomes" id="UP000007797">
    <property type="component" value="Unassembled WGS sequence"/>
</dbReference>
<proteinExistence type="predicted"/>
<evidence type="ECO:0000313" key="3">
    <source>
        <dbReference type="Proteomes" id="UP000007797"/>
    </source>
</evidence>
<dbReference type="AlphaFoldDB" id="F4PKC0"/>
<name>F4PKC0_CACFS</name>
<dbReference type="EMBL" id="GL883007">
    <property type="protein sequence ID" value="EGG24044.1"/>
    <property type="molecule type" value="Genomic_DNA"/>
</dbReference>
<evidence type="ECO:0000313" key="2">
    <source>
        <dbReference type="EMBL" id="EGG24044.1"/>
    </source>
</evidence>
<gene>
    <name evidence="2" type="ORF">DFA_06182</name>
</gene>
<accession>F4PKC0</accession>
<feature type="signal peptide" evidence="1">
    <location>
        <begin position="1"/>
        <end position="23"/>
    </location>
</feature>
<dbReference type="RefSeq" id="XP_004361895.1">
    <property type="nucleotide sequence ID" value="XM_004361838.1"/>
</dbReference>
<evidence type="ECO:0000256" key="1">
    <source>
        <dbReference type="SAM" id="SignalP"/>
    </source>
</evidence>
<dbReference type="KEGG" id="dfa:DFA_06182"/>